<feature type="transmembrane region" description="Helical" evidence="8">
    <location>
        <begin position="409"/>
        <end position="430"/>
    </location>
</feature>
<dbReference type="PANTHER" id="PTHR43341">
    <property type="entry name" value="AMINO ACID PERMEASE"/>
    <property type="match status" value="1"/>
</dbReference>
<dbReference type="OrthoDB" id="3900342at2759"/>
<proteinExistence type="predicted"/>
<dbReference type="PIRSF" id="PIRSF006060">
    <property type="entry name" value="AA_transporter"/>
    <property type="match status" value="1"/>
</dbReference>
<evidence type="ECO:0000256" key="5">
    <source>
        <dbReference type="ARBA" id="ARBA00022989"/>
    </source>
</evidence>
<reference evidence="10 11" key="1">
    <citation type="submission" date="2016-07" db="EMBL/GenBank/DDBJ databases">
        <title>Pervasive Adenine N6-methylation of Active Genes in Fungi.</title>
        <authorList>
            <consortium name="DOE Joint Genome Institute"/>
            <person name="Mondo S.J."/>
            <person name="Dannebaum R.O."/>
            <person name="Kuo R.C."/>
            <person name="Labutti K."/>
            <person name="Haridas S."/>
            <person name="Kuo A."/>
            <person name="Salamov A."/>
            <person name="Ahrendt S.R."/>
            <person name="Lipzen A."/>
            <person name="Sullivan W."/>
            <person name="Andreopoulos W.B."/>
            <person name="Clum A."/>
            <person name="Lindquist E."/>
            <person name="Daum C."/>
            <person name="Ramamoorthy G.K."/>
            <person name="Gryganskyi A."/>
            <person name="Culley D."/>
            <person name="Magnuson J.K."/>
            <person name="James T.Y."/>
            <person name="O'Malley M.A."/>
            <person name="Stajich J.E."/>
            <person name="Spatafora J.W."/>
            <person name="Visel A."/>
            <person name="Grigoriev I.V."/>
        </authorList>
    </citation>
    <scope>NUCLEOTIDE SEQUENCE [LARGE SCALE GENOMIC DNA]</scope>
    <source>
        <strain evidence="10 11">NRRL 2496</strain>
    </source>
</reference>
<keyword evidence="5 8" id="KW-1133">Transmembrane helix</keyword>
<feature type="compositionally biased region" description="Basic and acidic residues" evidence="7">
    <location>
        <begin position="1"/>
        <end position="20"/>
    </location>
</feature>
<dbReference type="Gene3D" id="1.20.1740.10">
    <property type="entry name" value="Amino acid/polyamine transporter I"/>
    <property type="match status" value="1"/>
</dbReference>
<feature type="transmembrane region" description="Helical" evidence="8">
    <location>
        <begin position="322"/>
        <end position="348"/>
    </location>
</feature>
<evidence type="ECO:0000256" key="8">
    <source>
        <dbReference type="SAM" id="Phobius"/>
    </source>
</evidence>
<dbReference type="InterPro" id="IPR004841">
    <property type="entry name" value="AA-permease/SLC12A_dom"/>
</dbReference>
<feature type="domain" description="Amino acid permease/ SLC12A" evidence="9">
    <location>
        <begin position="61"/>
        <end position="510"/>
    </location>
</feature>
<dbReference type="GO" id="GO:0015171">
    <property type="term" value="F:amino acid transmembrane transporter activity"/>
    <property type="evidence" value="ECO:0007669"/>
    <property type="project" value="TreeGrafter"/>
</dbReference>
<dbReference type="EMBL" id="MCGN01000001">
    <property type="protein sequence ID" value="ORZ03512.1"/>
    <property type="molecule type" value="Genomic_DNA"/>
</dbReference>
<accession>A0A1X2HV82</accession>
<dbReference type="Pfam" id="PF00324">
    <property type="entry name" value="AA_permease"/>
    <property type="match status" value="1"/>
</dbReference>
<evidence type="ECO:0000313" key="11">
    <source>
        <dbReference type="Proteomes" id="UP000242180"/>
    </source>
</evidence>
<evidence type="ECO:0000259" key="9">
    <source>
        <dbReference type="Pfam" id="PF00324"/>
    </source>
</evidence>
<evidence type="ECO:0000256" key="3">
    <source>
        <dbReference type="ARBA" id="ARBA00022692"/>
    </source>
</evidence>
<evidence type="ECO:0000313" key="10">
    <source>
        <dbReference type="EMBL" id="ORZ03512.1"/>
    </source>
</evidence>
<keyword evidence="4" id="KW-0029">Amino-acid transport</keyword>
<dbReference type="InterPro" id="IPR050524">
    <property type="entry name" value="APC_YAT"/>
</dbReference>
<comment type="subcellular location">
    <subcellularLocation>
        <location evidence="1">Membrane</location>
        <topology evidence="1">Multi-pass membrane protein</topology>
    </subcellularLocation>
</comment>
<protein>
    <submittedName>
        <fullName evidence="10">Amino acid permease/ SLC12A domain-containing protein</fullName>
    </submittedName>
</protein>
<keyword evidence="2" id="KW-0813">Transport</keyword>
<feature type="region of interest" description="Disordered" evidence="7">
    <location>
        <begin position="1"/>
        <end position="27"/>
    </location>
</feature>
<dbReference type="FunFam" id="1.20.1740.10:FF:000001">
    <property type="entry name" value="Amino acid permease"/>
    <property type="match status" value="1"/>
</dbReference>
<dbReference type="PROSITE" id="PS00218">
    <property type="entry name" value="AMINO_ACID_PERMEASE_1"/>
    <property type="match status" value="1"/>
</dbReference>
<keyword evidence="6 8" id="KW-0472">Membrane</keyword>
<dbReference type="PANTHER" id="PTHR43341:SF1">
    <property type="entry name" value="GENERAL AMINO-ACID PERMEASE GAP1"/>
    <property type="match status" value="1"/>
</dbReference>
<evidence type="ECO:0000256" key="2">
    <source>
        <dbReference type="ARBA" id="ARBA00022448"/>
    </source>
</evidence>
<sequence>MSEKLDVEEGHSADTFEKPNYRGSGSHFDNEKLEEGASYLSHANEVASIQQGVKRGLSARHIQMISLGAAIGTGLFLNSGQNIAEAGPAGALIAYCVVGFMVYCVATCLGEMATFLPVSGSFNHYATRFFDPALGFALGWNYWFSAVTLATELSAAATIIDWWQPVMPDAAWSTIFLLVVISINLVGVRLYGELEYWFALIKILITIVFIIIGICVASGGLGDQVIGFKYWHDPGAFVNGGLGTISVLLSAGFSFQGTEIVGITAGEAKNPTKSVPRAIRNTFYRIIFFYIITIFLLGMCIPSNDPDLLNEDGSAATASFTIVFKLAGIEAGAHVINAVVLTSVLSAANSDLYTCSRTLLGLAKDGNAPQFMQRTNRYGSPYLAVLFSSVIGFACVFVSIYSASVGFQWFLSITAVTGFISWWGIVLVHLRFRRAYKHQGRDTKDLPYHSLWFPFDALFAFILCTVIILGQGYGAFTPKFEGVTFVMNYIGVVPAPVCYILYKIFRRTRVVPLDECDFDTGRVSQEEIEEEDLEEKGLPWYRKVLHIIA</sequence>
<evidence type="ECO:0000256" key="1">
    <source>
        <dbReference type="ARBA" id="ARBA00004141"/>
    </source>
</evidence>
<keyword evidence="3 8" id="KW-0812">Transmembrane</keyword>
<dbReference type="InterPro" id="IPR004840">
    <property type="entry name" value="Amino_acid_permease_CS"/>
</dbReference>
<keyword evidence="11" id="KW-1185">Reference proteome</keyword>
<evidence type="ECO:0000256" key="7">
    <source>
        <dbReference type="SAM" id="MobiDB-lite"/>
    </source>
</evidence>
<feature type="transmembrane region" description="Helical" evidence="8">
    <location>
        <begin position="382"/>
        <end position="403"/>
    </location>
</feature>
<feature type="transmembrane region" description="Helical" evidence="8">
    <location>
        <begin position="451"/>
        <end position="476"/>
    </location>
</feature>
<feature type="transmembrane region" description="Helical" evidence="8">
    <location>
        <begin position="140"/>
        <end position="163"/>
    </location>
</feature>
<dbReference type="FunCoup" id="A0A1X2HV82">
    <property type="interactions" value="411"/>
</dbReference>
<feature type="transmembrane region" description="Helical" evidence="8">
    <location>
        <begin position="482"/>
        <end position="502"/>
    </location>
</feature>
<feature type="transmembrane region" description="Helical" evidence="8">
    <location>
        <begin position="92"/>
        <end position="120"/>
    </location>
</feature>
<evidence type="ECO:0000256" key="4">
    <source>
        <dbReference type="ARBA" id="ARBA00022970"/>
    </source>
</evidence>
<comment type="caution">
    <text evidence="10">The sequence shown here is derived from an EMBL/GenBank/DDBJ whole genome shotgun (WGS) entry which is preliminary data.</text>
</comment>
<dbReference type="AlphaFoldDB" id="A0A1X2HV82"/>
<gene>
    <name evidence="10" type="ORF">BCR43DRAFT_510560</name>
</gene>
<dbReference type="GO" id="GO:0016020">
    <property type="term" value="C:membrane"/>
    <property type="evidence" value="ECO:0007669"/>
    <property type="project" value="UniProtKB-SubCell"/>
</dbReference>
<name>A0A1X2HV82_SYNRA</name>
<organism evidence="10 11">
    <name type="scientific">Syncephalastrum racemosum</name>
    <name type="common">Filamentous fungus</name>
    <dbReference type="NCBI Taxonomy" id="13706"/>
    <lineage>
        <taxon>Eukaryota</taxon>
        <taxon>Fungi</taxon>
        <taxon>Fungi incertae sedis</taxon>
        <taxon>Mucoromycota</taxon>
        <taxon>Mucoromycotina</taxon>
        <taxon>Mucoromycetes</taxon>
        <taxon>Mucorales</taxon>
        <taxon>Syncephalastraceae</taxon>
        <taxon>Syncephalastrum</taxon>
    </lineage>
</organism>
<dbReference type="InParanoid" id="A0A1X2HV82"/>
<feature type="transmembrane region" description="Helical" evidence="8">
    <location>
        <begin position="170"/>
        <end position="191"/>
    </location>
</feature>
<dbReference type="Proteomes" id="UP000242180">
    <property type="component" value="Unassembled WGS sequence"/>
</dbReference>
<evidence type="ECO:0000256" key="6">
    <source>
        <dbReference type="ARBA" id="ARBA00023136"/>
    </source>
</evidence>
<dbReference type="STRING" id="13706.A0A1X2HV82"/>
<feature type="transmembrane region" description="Helical" evidence="8">
    <location>
        <begin position="197"/>
        <end position="221"/>
    </location>
</feature>
<feature type="transmembrane region" description="Helical" evidence="8">
    <location>
        <begin position="283"/>
        <end position="302"/>
    </location>
</feature>
<dbReference type="OMA" id="HEKIESY"/>